<dbReference type="EMBL" id="HF563609">
    <property type="protein sequence ID" value="CCP27551.1"/>
    <property type="molecule type" value="Genomic_DNA"/>
</dbReference>
<sequence length="1020" mass="116104">MTRLRKEIVILLVVLAVLFSQAPCDISAVYAESENNGIFTIENPKDGTAQEIIESTYPLNNQTQVEVKPTIKLIFKYPIEILDKSRISLKTGDELYTLDSEEIFLLQDEKTLCIDVGRIGKHPLRRNTLYRLTVLKDAIKLKGYEITNEEDITISFITRSEGESPKILGYSSDASGSDDITSLSGTRLLSNGFIYIRFDRNIKWEKNTNKQQLLEETKLYRIPKPTETFYDELGNVYDKAFEFDPEITESELKDEEHCQEIAIGDIDIVNDNTVRIKPDLPLLNLNQYRLTVKKEFIEDINGYALEDDVDFYFWTTPSTEKTELNWEHIEGMVPGVIKDDSSTGGKVCIVNGTSAYGPDNPIAFYIEGQVMPRAGEISSLKRITLVEGHTPENAVKISKIRFEYYNEGGKQRTKLLIYPQDKLNWGKYYVLTISGDVLQDRSGKFLPRLDMKFTVGGNKDDQIGIYQIEPDTFELFDIYKGTASFTIKGYNFNEDIEYITLKMISGKNAGAVFETVYKKDIEFKSITELNVKLRDPNVVNSLFKGGSGEYSIELFFKNNQRVSNDDVRLKILSRGKPKVIATDPAGGGAWSNEKRLNPKTIDGTIRYFLKITFEDEDGSLQFDKGIGLGLLQTSTVFSEGQNEVSMIDREFINFIQNIEDQDLRDTYIDNYIFVKDTAAGKAYLYVPVKPLMSQTTYSVMVNAGIVYFAGADEDTERNDVIIWSFTTMAIPVVAGSETGSVTENYDEDEPIILYGDFFDENNVEVYFNDIPARRVKVATDENGKTVLKVYLPTGRNRLKPGIYTIRVQNDGDHEYEIFGALSVVKEGSYIPNEEYKVKDELRIGEVRSNLAYSEDTLIIDRRYTDKRSVEVDLDEIMGQDVLVRKIHFDGRKNDRISILDTLSKWADITLYDIGIDDYGSDEDACIALGRVEPIVAQNLKQKLGRQKIKSEFIQVTGQNVRFSSFKIIMPFKESDGESLRVLRYTPDTREFIEEDFLVDKLEKTVTIRGFNPGIFVVVEN</sequence>
<dbReference type="HOGENOM" id="CLU_296119_0_0_9"/>
<evidence type="ECO:0000313" key="2">
    <source>
        <dbReference type="Proteomes" id="UP000010802"/>
    </source>
</evidence>
<dbReference type="KEGG" id="tep:TepRe1_2491"/>
<name>F4LUE6_TEPAE</name>
<gene>
    <name evidence="1" type="ordered locus">TEPIRE1_2683</name>
</gene>
<evidence type="ECO:0000313" key="1">
    <source>
        <dbReference type="EMBL" id="CCP27551.1"/>
    </source>
</evidence>
<dbReference type="AlphaFoldDB" id="F4LUE6"/>
<dbReference type="eggNOG" id="ENOG502Z8VB">
    <property type="taxonomic scope" value="Bacteria"/>
</dbReference>
<organism evidence="1 2">
    <name type="scientific">Tepidanaerobacter acetatoxydans (strain DSM 21804 / JCM 16047 / Re1)</name>
    <dbReference type="NCBI Taxonomy" id="1209989"/>
    <lineage>
        <taxon>Bacteria</taxon>
        <taxon>Bacillati</taxon>
        <taxon>Bacillota</taxon>
        <taxon>Clostridia</taxon>
        <taxon>Thermosediminibacterales</taxon>
        <taxon>Tepidanaerobacteraceae</taxon>
        <taxon>Tepidanaerobacter</taxon>
    </lineage>
</organism>
<accession>F4LUE6</accession>
<protein>
    <submittedName>
        <fullName evidence="1">Uncharacterized protein</fullName>
    </submittedName>
</protein>
<proteinExistence type="predicted"/>
<dbReference type="PATRIC" id="fig|1209989.3.peg.3074"/>
<dbReference type="OrthoDB" id="1948621at2"/>
<accession>L0S304</accession>
<keyword evidence="2" id="KW-1185">Reference proteome</keyword>
<dbReference type="Proteomes" id="UP000010802">
    <property type="component" value="Chromosome"/>
</dbReference>
<reference evidence="2" key="1">
    <citation type="journal article" date="2013" name="Genome Announc.">
        <title>First genome sequence of a syntrophic acetate-oxidizing bacterium, Tepidanaerobacter acetatoxydans strain Re1.</title>
        <authorList>
            <person name="Manzoor S."/>
            <person name="Bongcam-Rudloff E."/>
            <person name="Schnurer A."/>
            <person name="Muller B."/>
        </authorList>
    </citation>
    <scope>NUCLEOTIDE SEQUENCE [LARGE SCALE GENOMIC DNA]</scope>
    <source>
        <strain evidence="2">Re1</strain>
    </source>
</reference>
<dbReference type="KEGG" id="tae:TepiRe1_2683"/>
<dbReference type="STRING" id="1209989.TepRe1_2491"/>
<dbReference type="RefSeq" id="WP_013779510.1">
    <property type="nucleotide sequence ID" value="NC_015519.1"/>
</dbReference>